<dbReference type="Gene3D" id="3.40.50.2300">
    <property type="match status" value="1"/>
</dbReference>
<proteinExistence type="predicted"/>
<gene>
    <name evidence="10" type="ORF">GCM10023231_41940</name>
</gene>
<evidence type="ECO:0000256" key="7">
    <source>
        <dbReference type="PROSITE-ProRule" id="PRU01091"/>
    </source>
</evidence>
<dbReference type="SUPFAM" id="SSF52172">
    <property type="entry name" value="CheY-like"/>
    <property type="match status" value="1"/>
</dbReference>
<dbReference type="RefSeq" id="WP_345235253.1">
    <property type="nucleotide sequence ID" value="NZ_BAABIQ010000044.1"/>
</dbReference>
<dbReference type="InterPro" id="IPR036388">
    <property type="entry name" value="WH-like_DNA-bd_sf"/>
</dbReference>
<name>A0ABP9CG25_9SPHI</name>
<reference evidence="11" key="1">
    <citation type="journal article" date="2019" name="Int. J. Syst. Evol. Microbiol.">
        <title>The Global Catalogue of Microorganisms (GCM) 10K type strain sequencing project: providing services to taxonomists for standard genome sequencing and annotation.</title>
        <authorList>
            <consortium name="The Broad Institute Genomics Platform"/>
            <consortium name="The Broad Institute Genome Sequencing Center for Infectious Disease"/>
            <person name="Wu L."/>
            <person name="Ma J."/>
        </authorList>
    </citation>
    <scope>NUCLEOTIDE SEQUENCE [LARGE SCALE GENOMIC DNA]</scope>
    <source>
        <strain evidence="11">JCM 18200</strain>
    </source>
</reference>
<organism evidence="10 11">
    <name type="scientific">Olivibacter ginsenosidimutans</name>
    <dbReference type="NCBI Taxonomy" id="1176537"/>
    <lineage>
        <taxon>Bacteria</taxon>
        <taxon>Pseudomonadati</taxon>
        <taxon>Bacteroidota</taxon>
        <taxon>Sphingobacteriia</taxon>
        <taxon>Sphingobacteriales</taxon>
        <taxon>Sphingobacteriaceae</taxon>
        <taxon>Olivibacter</taxon>
    </lineage>
</organism>
<dbReference type="InterPro" id="IPR039420">
    <property type="entry name" value="WalR-like"/>
</dbReference>
<comment type="caution">
    <text evidence="10">The sequence shown here is derived from an EMBL/GenBank/DDBJ whole genome shotgun (WGS) entry which is preliminary data.</text>
</comment>
<dbReference type="Pfam" id="PF00072">
    <property type="entry name" value="Response_reg"/>
    <property type="match status" value="1"/>
</dbReference>
<keyword evidence="11" id="KW-1185">Reference proteome</keyword>
<keyword evidence="5" id="KW-0804">Transcription</keyword>
<dbReference type="Gene3D" id="1.10.10.10">
    <property type="entry name" value="Winged helix-like DNA-binding domain superfamily/Winged helix DNA-binding domain"/>
    <property type="match status" value="1"/>
</dbReference>
<dbReference type="EMBL" id="BAABIQ010000044">
    <property type="protein sequence ID" value="GAA4808268.1"/>
    <property type="molecule type" value="Genomic_DNA"/>
</dbReference>
<keyword evidence="3" id="KW-0805">Transcription regulation</keyword>
<dbReference type="SMART" id="SM00862">
    <property type="entry name" value="Trans_reg_C"/>
    <property type="match status" value="1"/>
</dbReference>
<sequence length="225" mass="26129">MNVLIVEDEKTLAYEMADFLKKAFYICDLTHTLEKGVESVRLNRYDFVLIDLGLPDGDGLDMLQQVKTHNAEAAIIILTARGNLEDRVKGLDLGADDYLAKPFYLLELQSRMQAIARRKFNIKEELIPLGDFQVDLQKRLMLYGPDTIELSRREFDLLSYLLLHKNRVLTRMQLSEHIWGTVAVDDFDSNYIDAHIKNIRKKLHAWAHTDWLETVRGVGYRIKIH</sequence>
<feature type="modified residue" description="4-aspartylphosphate" evidence="6">
    <location>
        <position position="51"/>
    </location>
</feature>
<feature type="domain" description="OmpR/PhoB-type" evidence="9">
    <location>
        <begin position="124"/>
        <end position="224"/>
    </location>
</feature>
<dbReference type="InterPro" id="IPR011006">
    <property type="entry name" value="CheY-like_superfamily"/>
</dbReference>
<evidence type="ECO:0000256" key="3">
    <source>
        <dbReference type="ARBA" id="ARBA00023015"/>
    </source>
</evidence>
<dbReference type="Gene3D" id="6.10.250.690">
    <property type="match status" value="1"/>
</dbReference>
<accession>A0ABP9CG25</accession>
<dbReference type="PROSITE" id="PS50110">
    <property type="entry name" value="RESPONSE_REGULATORY"/>
    <property type="match status" value="1"/>
</dbReference>
<dbReference type="PROSITE" id="PS51755">
    <property type="entry name" value="OMPR_PHOB"/>
    <property type="match status" value="1"/>
</dbReference>
<evidence type="ECO:0000313" key="10">
    <source>
        <dbReference type="EMBL" id="GAA4808268.1"/>
    </source>
</evidence>
<keyword evidence="4 7" id="KW-0238">DNA-binding</keyword>
<dbReference type="InterPro" id="IPR001867">
    <property type="entry name" value="OmpR/PhoB-type_DNA-bd"/>
</dbReference>
<evidence type="ECO:0000259" key="8">
    <source>
        <dbReference type="PROSITE" id="PS50110"/>
    </source>
</evidence>
<keyword evidence="1 6" id="KW-0597">Phosphoprotein</keyword>
<dbReference type="Proteomes" id="UP001501411">
    <property type="component" value="Unassembled WGS sequence"/>
</dbReference>
<evidence type="ECO:0000259" key="9">
    <source>
        <dbReference type="PROSITE" id="PS51755"/>
    </source>
</evidence>
<evidence type="ECO:0000256" key="2">
    <source>
        <dbReference type="ARBA" id="ARBA00023012"/>
    </source>
</evidence>
<evidence type="ECO:0000256" key="5">
    <source>
        <dbReference type="ARBA" id="ARBA00023163"/>
    </source>
</evidence>
<dbReference type="PANTHER" id="PTHR48111:SF1">
    <property type="entry name" value="TWO-COMPONENT RESPONSE REGULATOR ORR33"/>
    <property type="match status" value="1"/>
</dbReference>
<dbReference type="PANTHER" id="PTHR48111">
    <property type="entry name" value="REGULATOR OF RPOS"/>
    <property type="match status" value="1"/>
</dbReference>
<evidence type="ECO:0000313" key="11">
    <source>
        <dbReference type="Proteomes" id="UP001501411"/>
    </source>
</evidence>
<protein>
    <submittedName>
        <fullName evidence="10">Response regulator transcription factor</fullName>
    </submittedName>
</protein>
<feature type="domain" description="Response regulatory" evidence="8">
    <location>
        <begin position="2"/>
        <end position="116"/>
    </location>
</feature>
<dbReference type="SMART" id="SM00448">
    <property type="entry name" value="REC"/>
    <property type="match status" value="1"/>
</dbReference>
<evidence type="ECO:0000256" key="1">
    <source>
        <dbReference type="ARBA" id="ARBA00022553"/>
    </source>
</evidence>
<dbReference type="InterPro" id="IPR001789">
    <property type="entry name" value="Sig_transdc_resp-reg_receiver"/>
</dbReference>
<feature type="DNA-binding region" description="OmpR/PhoB-type" evidence="7">
    <location>
        <begin position="124"/>
        <end position="224"/>
    </location>
</feature>
<dbReference type="CDD" id="cd00383">
    <property type="entry name" value="trans_reg_C"/>
    <property type="match status" value="1"/>
</dbReference>
<evidence type="ECO:0000256" key="6">
    <source>
        <dbReference type="PROSITE-ProRule" id="PRU00169"/>
    </source>
</evidence>
<evidence type="ECO:0000256" key="4">
    <source>
        <dbReference type="ARBA" id="ARBA00023125"/>
    </source>
</evidence>
<keyword evidence="2" id="KW-0902">Two-component regulatory system</keyword>
<dbReference type="Pfam" id="PF00486">
    <property type="entry name" value="Trans_reg_C"/>
    <property type="match status" value="1"/>
</dbReference>